<gene>
    <name evidence="1" type="ORF">LCGC14_1689840</name>
</gene>
<name>A0A0F9K1R4_9ZZZZ</name>
<comment type="caution">
    <text evidence="1">The sequence shown here is derived from an EMBL/GenBank/DDBJ whole genome shotgun (WGS) entry which is preliminary data.</text>
</comment>
<accession>A0A0F9K1R4</accession>
<organism evidence="1">
    <name type="scientific">marine sediment metagenome</name>
    <dbReference type="NCBI Taxonomy" id="412755"/>
    <lineage>
        <taxon>unclassified sequences</taxon>
        <taxon>metagenomes</taxon>
        <taxon>ecological metagenomes</taxon>
    </lineage>
</organism>
<evidence type="ECO:0008006" key="2">
    <source>
        <dbReference type="Google" id="ProtNLM"/>
    </source>
</evidence>
<sequence length="109" mass="12374">MTTQSERGWNPHEYLQEVGRIQGAVHEFAERMLLKLNQKYHAGYRGWDDPDMADVIRRKLEDHAKALVDGDWKQAVDVANFAMMLHHLGYEEAIAKGAAILGKGEPNES</sequence>
<proteinExistence type="predicted"/>
<dbReference type="AlphaFoldDB" id="A0A0F9K1R4"/>
<dbReference type="EMBL" id="LAZR01014766">
    <property type="protein sequence ID" value="KKM16038.1"/>
    <property type="molecule type" value="Genomic_DNA"/>
</dbReference>
<evidence type="ECO:0000313" key="1">
    <source>
        <dbReference type="EMBL" id="KKM16038.1"/>
    </source>
</evidence>
<reference evidence="1" key="1">
    <citation type="journal article" date="2015" name="Nature">
        <title>Complex archaea that bridge the gap between prokaryotes and eukaryotes.</title>
        <authorList>
            <person name="Spang A."/>
            <person name="Saw J.H."/>
            <person name="Jorgensen S.L."/>
            <person name="Zaremba-Niedzwiedzka K."/>
            <person name="Martijn J."/>
            <person name="Lind A.E."/>
            <person name="van Eijk R."/>
            <person name="Schleper C."/>
            <person name="Guy L."/>
            <person name="Ettema T.J."/>
        </authorList>
    </citation>
    <scope>NUCLEOTIDE SEQUENCE</scope>
</reference>
<protein>
    <recommendedName>
        <fullName evidence="2">dATP/dGTP diphosphohydrolase N-terminal domain-containing protein</fullName>
    </recommendedName>
</protein>